<proteinExistence type="predicted"/>
<evidence type="ECO:0000256" key="1">
    <source>
        <dbReference type="ARBA" id="ARBA00022723"/>
    </source>
</evidence>
<dbReference type="PROSITE" id="PS50966">
    <property type="entry name" value="ZF_SWIM"/>
    <property type="match status" value="1"/>
</dbReference>
<dbReference type="InterPro" id="IPR005162">
    <property type="entry name" value="Retrotrans_gag_dom"/>
</dbReference>
<evidence type="ECO:0000256" key="3">
    <source>
        <dbReference type="ARBA" id="ARBA00022833"/>
    </source>
</evidence>
<dbReference type="PANTHER" id="PTHR31973:SF187">
    <property type="entry name" value="MUTATOR TRANSPOSASE MUDRA PROTEIN"/>
    <property type="match status" value="1"/>
</dbReference>
<evidence type="ECO:0000256" key="4">
    <source>
        <dbReference type="PROSITE-ProRule" id="PRU00325"/>
    </source>
</evidence>
<dbReference type="PANTHER" id="PTHR31973">
    <property type="entry name" value="POLYPROTEIN, PUTATIVE-RELATED"/>
    <property type="match status" value="1"/>
</dbReference>
<evidence type="ECO:0000256" key="5">
    <source>
        <dbReference type="SAM" id="MobiDB-lite"/>
    </source>
</evidence>
<keyword evidence="2 4" id="KW-0863">Zinc-finger</keyword>
<dbReference type="AlphaFoldDB" id="A0AAQ3MH28"/>
<dbReference type="InterPro" id="IPR046626">
    <property type="entry name" value="DUF6738"/>
</dbReference>
<feature type="region of interest" description="Disordered" evidence="5">
    <location>
        <begin position="502"/>
        <end position="548"/>
    </location>
</feature>
<evidence type="ECO:0000313" key="8">
    <source>
        <dbReference type="Proteomes" id="UP001374535"/>
    </source>
</evidence>
<accession>A0AAQ3MH28</accession>
<gene>
    <name evidence="7" type="ORF">V8G54_036330</name>
</gene>
<organism evidence="7 8">
    <name type="scientific">Vigna mungo</name>
    <name type="common">Black gram</name>
    <name type="synonym">Phaseolus mungo</name>
    <dbReference type="NCBI Taxonomy" id="3915"/>
    <lineage>
        <taxon>Eukaryota</taxon>
        <taxon>Viridiplantae</taxon>
        <taxon>Streptophyta</taxon>
        <taxon>Embryophyta</taxon>
        <taxon>Tracheophyta</taxon>
        <taxon>Spermatophyta</taxon>
        <taxon>Magnoliopsida</taxon>
        <taxon>eudicotyledons</taxon>
        <taxon>Gunneridae</taxon>
        <taxon>Pentapetalae</taxon>
        <taxon>rosids</taxon>
        <taxon>fabids</taxon>
        <taxon>Fabales</taxon>
        <taxon>Fabaceae</taxon>
        <taxon>Papilionoideae</taxon>
        <taxon>50 kb inversion clade</taxon>
        <taxon>NPAAA clade</taxon>
        <taxon>indigoferoid/millettioid clade</taxon>
        <taxon>Phaseoleae</taxon>
        <taxon>Vigna</taxon>
    </lineage>
</organism>
<dbReference type="InterPro" id="IPR007527">
    <property type="entry name" value="Znf_SWIM"/>
</dbReference>
<reference evidence="7 8" key="1">
    <citation type="journal article" date="2023" name="Life. Sci Alliance">
        <title>Evolutionary insights into 3D genome organization and epigenetic landscape of Vigna mungo.</title>
        <authorList>
            <person name="Junaid A."/>
            <person name="Singh B."/>
            <person name="Bhatia S."/>
        </authorList>
    </citation>
    <scope>NUCLEOTIDE SEQUENCE [LARGE SCALE GENOMIC DNA]</scope>
    <source>
        <strain evidence="7">Urdbean</strain>
    </source>
</reference>
<dbReference type="Pfam" id="PF20523">
    <property type="entry name" value="DUF6738"/>
    <property type="match status" value="1"/>
</dbReference>
<keyword evidence="8" id="KW-1185">Reference proteome</keyword>
<evidence type="ECO:0000259" key="6">
    <source>
        <dbReference type="PROSITE" id="PS50966"/>
    </source>
</evidence>
<dbReference type="SMART" id="SM00575">
    <property type="entry name" value="ZnF_PMZ"/>
    <property type="match status" value="1"/>
</dbReference>
<dbReference type="EMBL" id="CP144690">
    <property type="protein sequence ID" value="WVY90816.1"/>
    <property type="molecule type" value="Genomic_DNA"/>
</dbReference>
<feature type="compositionally biased region" description="Low complexity" evidence="5">
    <location>
        <begin position="523"/>
        <end position="532"/>
    </location>
</feature>
<protein>
    <recommendedName>
        <fullName evidence="6">SWIM-type domain-containing protein</fullName>
    </recommendedName>
</protein>
<dbReference type="Pfam" id="PF03732">
    <property type="entry name" value="Retrotrans_gag"/>
    <property type="match status" value="1"/>
</dbReference>
<feature type="domain" description="SWIM-type" evidence="6">
    <location>
        <begin position="381"/>
        <end position="424"/>
    </location>
</feature>
<dbReference type="Proteomes" id="UP001374535">
    <property type="component" value="Chromosome 11"/>
</dbReference>
<dbReference type="InterPro" id="IPR006564">
    <property type="entry name" value="Znf_PMZ"/>
</dbReference>
<keyword evidence="3" id="KW-0862">Zinc</keyword>
<keyword evidence="1" id="KW-0479">Metal-binding</keyword>
<name>A0AAQ3MH28_VIGMU</name>
<evidence type="ECO:0000313" key="7">
    <source>
        <dbReference type="EMBL" id="WVY90816.1"/>
    </source>
</evidence>
<dbReference type="GO" id="GO:0008270">
    <property type="term" value="F:zinc ion binding"/>
    <property type="evidence" value="ECO:0007669"/>
    <property type="project" value="UniProtKB-KW"/>
</dbReference>
<dbReference type="Pfam" id="PF04434">
    <property type="entry name" value="SWIM"/>
    <property type="match status" value="1"/>
</dbReference>
<evidence type="ECO:0000256" key="2">
    <source>
        <dbReference type="ARBA" id="ARBA00022771"/>
    </source>
</evidence>
<sequence length="548" mass="63012">MTRGNPGFIPPFDPEIDRMFHRLVRHSRNLSLESIFESVPLDIVYPTAESESTAEYFVHTASTASVASALDYDSVIFHTENNMAQPPPPRERTFREMVAPDFDIESLCIQYPDEDVPFVLKTGLIHLLPKFHGLAGESPHKLVKEFHIVCSTMKPHDVPEDQIFLKAFPHSLESVAKDWLYGLAPRPVTTWDDLKRLLLEKFFPASRTTAIRKDITGIRQLGGESLYEPKTQTAKLVLERRPRSHIPSYIAFLICNQICVGHDSPFLALEALLPKAEHRFCMRHLYANFRKKFTGNTLKTLMWKAATSTYPQAWEKEMLNMKEVIVDAYKHLISIPPSVIVDARGKPIVTMLEEIRVYIMKKWATNRTKMCNMDFDICPKITKRLTNESNLSKNWIPSQDCTCKKWLISGIPCCHAIAAIRSTYDETYASIIFPVNGQHLWERTACPDFLPPFKRKLPGRPKKKRRFESWELKRDETQMTKGGHRKKCNICRVVGHNINQCPLRPQDQLDLPQPSEAPPPQPTQESTEQPTEPIRRNKLPIRRPSVQL</sequence>